<reference evidence="2 3" key="1">
    <citation type="submission" date="2019-10" db="EMBL/GenBank/DDBJ databases">
        <title>Taxonomy of Antarctic Massilia spp.: description of Massilia rubra sp. nov., Massilia aquatica sp. nov., Massilia mucilaginosa sp. nov., Massilia frigida sp. nov. isolated from streams, lakes and regoliths.</title>
        <authorList>
            <person name="Holochova P."/>
            <person name="Sedlacek I."/>
            <person name="Kralova S."/>
            <person name="Maslanova I."/>
            <person name="Busse H.-J."/>
            <person name="Stankova E."/>
            <person name="Vrbovska V."/>
            <person name="Kovarovic V."/>
            <person name="Bartak M."/>
            <person name="Svec P."/>
            <person name="Pantucek R."/>
        </authorList>
    </citation>
    <scope>NUCLEOTIDE SEQUENCE [LARGE SCALE GENOMIC DNA]</scope>
    <source>
        <strain evidence="2 3">CCM 8733</strain>
    </source>
</reference>
<accession>A0ABX0NXP6</accession>
<organism evidence="2 3">
    <name type="scientific">Massilia mucilaginosa</name>
    <dbReference type="NCBI Taxonomy" id="2609282"/>
    <lineage>
        <taxon>Bacteria</taxon>
        <taxon>Pseudomonadati</taxon>
        <taxon>Pseudomonadota</taxon>
        <taxon>Betaproteobacteria</taxon>
        <taxon>Burkholderiales</taxon>
        <taxon>Oxalobacteraceae</taxon>
        <taxon>Telluria group</taxon>
        <taxon>Massilia</taxon>
    </lineage>
</organism>
<gene>
    <name evidence="2" type="ORF">F2P45_22165</name>
</gene>
<dbReference type="PANTHER" id="PTHR33408">
    <property type="entry name" value="TRANSPOSASE"/>
    <property type="match status" value="1"/>
</dbReference>
<feature type="compositionally biased region" description="Basic and acidic residues" evidence="1">
    <location>
        <begin position="122"/>
        <end position="131"/>
    </location>
</feature>
<evidence type="ECO:0000313" key="3">
    <source>
        <dbReference type="Proteomes" id="UP000609726"/>
    </source>
</evidence>
<proteinExistence type="predicted"/>
<dbReference type="RefSeq" id="WP_223164807.1">
    <property type="nucleotide sequence ID" value="NZ_WHJH01000033.1"/>
</dbReference>
<evidence type="ECO:0000256" key="1">
    <source>
        <dbReference type="SAM" id="MobiDB-lite"/>
    </source>
</evidence>
<evidence type="ECO:0008006" key="4">
    <source>
        <dbReference type="Google" id="ProtNLM"/>
    </source>
</evidence>
<sequence>MRQVWPTELLQATLAAFRRRCGAQFEQLFVQVLMLARETGMLKLGKIAVDGSKVKANASRHSALSWGHIKKIETQLQQEVKQLMALAESEDRKQVPDGMDVPQEIARRQERLAALDEARRKLEERARERDAQAQTEYASKMSKRRAKREAGRQPGGKVPEPPTSGAAGQGSD</sequence>
<keyword evidence="3" id="KW-1185">Reference proteome</keyword>
<protein>
    <recommendedName>
        <fullName evidence="4">Transposase</fullName>
    </recommendedName>
</protein>
<name>A0ABX0NXP6_9BURK</name>
<dbReference type="EMBL" id="WHJH01000033">
    <property type="protein sequence ID" value="NHZ91690.1"/>
    <property type="molecule type" value="Genomic_DNA"/>
</dbReference>
<evidence type="ECO:0000313" key="2">
    <source>
        <dbReference type="EMBL" id="NHZ91690.1"/>
    </source>
</evidence>
<feature type="region of interest" description="Disordered" evidence="1">
    <location>
        <begin position="122"/>
        <end position="172"/>
    </location>
</feature>
<comment type="caution">
    <text evidence="2">The sequence shown here is derived from an EMBL/GenBank/DDBJ whole genome shotgun (WGS) entry which is preliminary data.</text>
</comment>
<dbReference type="Proteomes" id="UP000609726">
    <property type="component" value="Unassembled WGS sequence"/>
</dbReference>